<dbReference type="AlphaFoldDB" id="A0A7R7RPM1"/>
<protein>
    <submittedName>
        <fullName evidence="1">Uncharacterized protein</fullName>
    </submittedName>
</protein>
<evidence type="ECO:0000313" key="1">
    <source>
        <dbReference type="EMBL" id="BCP02033.1"/>
    </source>
</evidence>
<dbReference type="RefSeq" id="WP_201406236.1">
    <property type="nucleotide sequence ID" value="NZ_AP024255.1"/>
</dbReference>
<reference evidence="1 2" key="1">
    <citation type="submission" date="2020-12" db="EMBL/GenBank/DDBJ databases">
        <title>Genome sequence of clinical Mycobacterium intracellulare strains.</title>
        <authorList>
            <person name="Tateishi Y."/>
            <person name="Matsumoto S."/>
            <person name="Fukushima Y."/>
            <person name="Nakajima C."/>
            <person name="Suzuki Y."/>
        </authorList>
    </citation>
    <scope>NUCLEOTIDE SEQUENCE [LARGE SCALE GENOMIC DNA]</scope>
    <source>
        <strain evidence="1 2">M018</strain>
    </source>
</reference>
<name>A0A7R7RPM1_MYCIT</name>
<sequence length="71" mass="7674">MTTEAQQIAARLAAASEVFPLPRSDDFDSRVDVIAEGGALSIVVTDHLGRAKREYRAVIQYIAGDARTPSQ</sequence>
<dbReference type="EMBL" id="AP024255">
    <property type="protein sequence ID" value="BCP02033.1"/>
    <property type="molecule type" value="Genomic_DNA"/>
</dbReference>
<evidence type="ECO:0000313" key="2">
    <source>
        <dbReference type="Proteomes" id="UP000595205"/>
    </source>
</evidence>
<gene>
    <name evidence="1" type="ORF">MINTM018_48020</name>
</gene>
<organism evidence="1 2">
    <name type="scientific">Mycobacterium intracellulare</name>
    <dbReference type="NCBI Taxonomy" id="1767"/>
    <lineage>
        <taxon>Bacteria</taxon>
        <taxon>Bacillati</taxon>
        <taxon>Actinomycetota</taxon>
        <taxon>Actinomycetes</taxon>
        <taxon>Mycobacteriales</taxon>
        <taxon>Mycobacteriaceae</taxon>
        <taxon>Mycobacterium</taxon>
        <taxon>Mycobacterium avium complex (MAC)</taxon>
    </lineage>
</organism>
<accession>A0A7R7RPM1</accession>
<dbReference type="Proteomes" id="UP000595205">
    <property type="component" value="Chromosome"/>
</dbReference>
<proteinExistence type="predicted"/>